<dbReference type="EMBL" id="LFYR01000216">
    <property type="protein sequence ID" value="KMZ75080.1"/>
    <property type="molecule type" value="Genomic_DNA"/>
</dbReference>
<dbReference type="Pfam" id="PF01161">
    <property type="entry name" value="PBP"/>
    <property type="match status" value="1"/>
</dbReference>
<dbReference type="OMA" id="MSMIDMS"/>
<dbReference type="CDD" id="cd00866">
    <property type="entry name" value="PEBP_euk"/>
    <property type="match status" value="1"/>
</dbReference>
<comment type="caution">
    <text evidence="2">The sequence shown here is derived from an EMBL/GenBank/DDBJ whole genome shotgun (WGS) entry which is preliminary data.</text>
</comment>
<accession>A0A0K9Q3P0</accession>
<evidence type="ECO:0000256" key="1">
    <source>
        <dbReference type="ARBA" id="ARBA00007091"/>
    </source>
</evidence>
<dbReference type="InterPro" id="IPR001858">
    <property type="entry name" value="Phosphatidylethanolamine-bd_CS"/>
</dbReference>
<dbReference type="InterPro" id="IPR036610">
    <property type="entry name" value="PEBP-like_sf"/>
</dbReference>
<protein>
    <submittedName>
        <fullName evidence="2">Flowering locus T</fullName>
    </submittedName>
</protein>
<dbReference type="InterPro" id="IPR008914">
    <property type="entry name" value="PEBP"/>
</dbReference>
<dbReference type="PROSITE" id="PS01220">
    <property type="entry name" value="PBP"/>
    <property type="match status" value="1"/>
</dbReference>
<dbReference type="FunFam" id="3.90.280.10:FF:000001">
    <property type="entry name" value="Terminal flower 1"/>
    <property type="match status" value="1"/>
</dbReference>
<dbReference type="Proteomes" id="UP000036987">
    <property type="component" value="Unassembled WGS sequence"/>
</dbReference>
<keyword evidence="3" id="KW-1185">Reference proteome</keyword>
<dbReference type="SUPFAM" id="SSF49777">
    <property type="entry name" value="PEBP-like"/>
    <property type="match status" value="1"/>
</dbReference>
<comment type="similarity">
    <text evidence="1">Belongs to the phosphatidylethanolamine-binding protein family.</text>
</comment>
<evidence type="ECO:0000313" key="2">
    <source>
        <dbReference type="EMBL" id="KMZ75080.1"/>
    </source>
</evidence>
<dbReference type="PANTHER" id="PTHR11362">
    <property type="entry name" value="PHOSPHATIDYLETHANOLAMINE-BINDING PROTEIN"/>
    <property type="match status" value="1"/>
</dbReference>
<gene>
    <name evidence="2" type="ORF">ZOSMA_11G01060</name>
</gene>
<organism evidence="2 3">
    <name type="scientific">Zostera marina</name>
    <name type="common">Eelgrass</name>
    <dbReference type="NCBI Taxonomy" id="29655"/>
    <lineage>
        <taxon>Eukaryota</taxon>
        <taxon>Viridiplantae</taxon>
        <taxon>Streptophyta</taxon>
        <taxon>Embryophyta</taxon>
        <taxon>Tracheophyta</taxon>
        <taxon>Spermatophyta</taxon>
        <taxon>Magnoliopsida</taxon>
        <taxon>Liliopsida</taxon>
        <taxon>Zosteraceae</taxon>
        <taxon>Zostera</taxon>
    </lineage>
</organism>
<dbReference type="OrthoDB" id="2506647at2759"/>
<dbReference type="PANTHER" id="PTHR11362:SF154">
    <property type="entry name" value="PROTEIN FLOWERING LOCUS T-LIKE"/>
    <property type="match status" value="1"/>
</dbReference>
<name>A0A0K9Q3P0_ZOSMR</name>
<dbReference type="STRING" id="29655.A0A0K9Q3P0"/>
<evidence type="ECO:0000313" key="3">
    <source>
        <dbReference type="Proteomes" id="UP000036987"/>
    </source>
</evidence>
<dbReference type="InterPro" id="IPR035810">
    <property type="entry name" value="PEBP_euk"/>
</dbReference>
<dbReference type="Gene3D" id="3.90.280.10">
    <property type="entry name" value="PEBP-like"/>
    <property type="match status" value="1"/>
</dbReference>
<sequence>MGKSGTAMARERDPLVVGGVIGDVVDQFTASFPLRVIYNGREISNGCEHRTSAVVSPPRVIVGGDEMRTLFTLVMVDPDSPSPSNPTSREYLHWLVVNIPGTTDASYGQEVMEYDNPHPTAGIHRIVFVLFKQPCRQTVYPPGWRQQFNTRDFAEYNSLGLPIAVVYFNCQRESGSGGRRFL</sequence>
<dbReference type="AlphaFoldDB" id="A0A0K9Q3P0"/>
<reference evidence="3" key="1">
    <citation type="journal article" date="2016" name="Nature">
        <title>The genome of the seagrass Zostera marina reveals angiosperm adaptation to the sea.</title>
        <authorList>
            <person name="Olsen J.L."/>
            <person name="Rouze P."/>
            <person name="Verhelst B."/>
            <person name="Lin Y.-C."/>
            <person name="Bayer T."/>
            <person name="Collen J."/>
            <person name="Dattolo E."/>
            <person name="De Paoli E."/>
            <person name="Dittami S."/>
            <person name="Maumus F."/>
            <person name="Michel G."/>
            <person name="Kersting A."/>
            <person name="Lauritano C."/>
            <person name="Lohaus R."/>
            <person name="Toepel M."/>
            <person name="Tonon T."/>
            <person name="Vanneste K."/>
            <person name="Amirebrahimi M."/>
            <person name="Brakel J."/>
            <person name="Bostroem C."/>
            <person name="Chovatia M."/>
            <person name="Grimwood J."/>
            <person name="Jenkins J.W."/>
            <person name="Jueterbock A."/>
            <person name="Mraz A."/>
            <person name="Stam W.T."/>
            <person name="Tice H."/>
            <person name="Bornberg-Bauer E."/>
            <person name="Green P.J."/>
            <person name="Pearson G.A."/>
            <person name="Procaccini G."/>
            <person name="Duarte C.M."/>
            <person name="Schmutz J."/>
            <person name="Reusch T.B.H."/>
            <person name="Van de Peer Y."/>
        </authorList>
    </citation>
    <scope>NUCLEOTIDE SEQUENCE [LARGE SCALE GENOMIC DNA]</scope>
    <source>
        <strain evidence="3">cv. Finnish</strain>
    </source>
</reference>
<proteinExistence type="inferred from homology"/>